<comment type="caution">
    <text evidence="2">The sequence shown here is derived from an EMBL/GenBank/DDBJ whole genome shotgun (WGS) entry which is preliminary data.</text>
</comment>
<dbReference type="Proteomes" id="UP001523262">
    <property type="component" value="Unassembled WGS sequence"/>
</dbReference>
<gene>
    <name evidence="2" type="ORF">NDK43_21120</name>
</gene>
<accession>A0ABT0WEA9</accession>
<sequence>MFSVLLELPEFEVVNQEILSTHYLVHVEKKMVEERCTHCGFHTRIVHDSRTRKIRDLSVLNKPLILLVYVKRYRCQNCEKFFHLLLNQLLHINIIRIAFANSFMNKF</sequence>
<name>A0ABT0WEA9_9BACI</name>
<organism evidence="2 3">
    <name type="scientific">Neobacillus pocheonensis</name>
    <dbReference type="NCBI Taxonomy" id="363869"/>
    <lineage>
        <taxon>Bacteria</taxon>
        <taxon>Bacillati</taxon>
        <taxon>Bacillota</taxon>
        <taxon>Bacilli</taxon>
        <taxon>Bacillales</taxon>
        <taxon>Bacillaceae</taxon>
        <taxon>Neobacillus</taxon>
    </lineage>
</organism>
<evidence type="ECO:0000313" key="3">
    <source>
        <dbReference type="Proteomes" id="UP001523262"/>
    </source>
</evidence>
<reference evidence="2 3" key="1">
    <citation type="submission" date="2022-06" db="EMBL/GenBank/DDBJ databases">
        <authorList>
            <person name="Jeon C.O."/>
        </authorList>
    </citation>
    <scope>NUCLEOTIDE SEQUENCE [LARGE SCALE GENOMIC DNA]</scope>
    <source>
        <strain evidence="2 3">KCTC 13943</strain>
    </source>
</reference>
<dbReference type="Pfam" id="PF14690">
    <property type="entry name" value="Zn_ribbon_ISL3"/>
    <property type="match status" value="1"/>
</dbReference>
<evidence type="ECO:0000259" key="1">
    <source>
        <dbReference type="Pfam" id="PF14690"/>
    </source>
</evidence>
<keyword evidence="3" id="KW-1185">Reference proteome</keyword>
<protein>
    <submittedName>
        <fullName evidence="2">Transposase family protein</fullName>
    </submittedName>
</protein>
<proteinExistence type="predicted"/>
<evidence type="ECO:0000313" key="2">
    <source>
        <dbReference type="EMBL" id="MCM2534394.1"/>
    </source>
</evidence>
<feature type="domain" description="Transposase IS204/IS1001/IS1096/IS1165 zinc-finger" evidence="1">
    <location>
        <begin position="34"/>
        <end position="78"/>
    </location>
</feature>
<dbReference type="EMBL" id="JAMQCR010000002">
    <property type="protein sequence ID" value="MCM2534394.1"/>
    <property type="molecule type" value="Genomic_DNA"/>
</dbReference>
<dbReference type="InterPro" id="IPR029261">
    <property type="entry name" value="Transposase_Znf"/>
</dbReference>